<feature type="transmembrane region" description="Helical" evidence="9">
    <location>
        <begin position="342"/>
        <end position="361"/>
    </location>
</feature>
<keyword evidence="3" id="KW-0813">Transport</keyword>
<feature type="transmembrane region" description="Helical" evidence="9">
    <location>
        <begin position="20"/>
        <end position="38"/>
    </location>
</feature>
<dbReference type="OrthoDB" id="7375466at2"/>
<dbReference type="FunFam" id="1.20.1720.10:FF:000004">
    <property type="entry name" value="EmrB/QacA family drug resistance transporter"/>
    <property type="match status" value="1"/>
</dbReference>
<accession>A0A420XVA8</accession>
<dbReference type="GO" id="GO:0005886">
    <property type="term" value="C:plasma membrane"/>
    <property type="evidence" value="ECO:0007669"/>
    <property type="project" value="UniProtKB-SubCell"/>
</dbReference>
<keyword evidence="7 9" id="KW-0472">Membrane</keyword>
<feature type="transmembrane region" description="Helical" evidence="9">
    <location>
        <begin position="373"/>
        <end position="392"/>
    </location>
</feature>
<feature type="transmembrane region" description="Helical" evidence="9">
    <location>
        <begin position="176"/>
        <end position="196"/>
    </location>
</feature>
<reference evidence="11 12" key="1">
    <citation type="submission" date="2018-10" db="EMBL/GenBank/DDBJ databases">
        <title>Genomic Encyclopedia of Archaeal and Bacterial Type Strains, Phase II (KMG-II): from individual species to whole genera.</title>
        <authorList>
            <person name="Goeker M."/>
        </authorList>
    </citation>
    <scope>NUCLEOTIDE SEQUENCE [LARGE SCALE GENOMIC DNA]</scope>
    <source>
        <strain evidence="11 12">RP-AC37</strain>
    </source>
</reference>
<comment type="caution">
    <text evidence="11">The sequence shown here is derived from an EMBL/GenBank/DDBJ whole genome shotgun (WGS) entry which is preliminary data.</text>
</comment>
<evidence type="ECO:0000313" key="12">
    <source>
        <dbReference type="Proteomes" id="UP000281955"/>
    </source>
</evidence>
<evidence type="ECO:0000256" key="1">
    <source>
        <dbReference type="ARBA" id="ARBA00004651"/>
    </source>
</evidence>
<dbReference type="InterPro" id="IPR011701">
    <property type="entry name" value="MFS"/>
</dbReference>
<evidence type="ECO:0000256" key="7">
    <source>
        <dbReference type="ARBA" id="ARBA00023136"/>
    </source>
</evidence>
<organism evidence="11 12">
    <name type="scientific">Motilibacter peucedani</name>
    <dbReference type="NCBI Taxonomy" id="598650"/>
    <lineage>
        <taxon>Bacteria</taxon>
        <taxon>Bacillati</taxon>
        <taxon>Actinomycetota</taxon>
        <taxon>Actinomycetes</taxon>
        <taxon>Motilibacterales</taxon>
        <taxon>Motilibacteraceae</taxon>
        <taxon>Motilibacter</taxon>
    </lineage>
</organism>
<dbReference type="AlphaFoldDB" id="A0A420XVA8"/>
<feature type="transmembrane region" description="Helical" evidence="9">
    <location>
        <begin position="88"/>
        <end position="105"/>
    </location>
</feature>
<evidence type="ECO:0000259" key="10">
    <source>
        <dbReference type="PROSITE" id="PS50850"/>
    </source>
</evidence>
<dbReference type="PRINTS" id="PR01036">
    <property type="entry name" value="TCRTETB"/>
</dbReference>
<dbReference type="Gene3D" id="1.20.1720.10">
    <property type="entry name" value="Multidrug resistance protein D"/>
    <property type="match status" value="1"/>
</dbReference>
<dbReference type="CDD" id="cd17502">
    <property type="entry name" value="MFS_Azr1_MDR_like"/>
    <property type="match status" value="1"/>
</dbReference>
<dbReference type="InParanoid" id="A0A420XVA8"/>
<dbReference type="FunCoup" id="A0A420XVA8">
    <property type="interactions" value="87"/>
</dbReference>
<evidence type="ECO:0000256" key="4">
    <source>
        <dbReference type="ARBA" id="ARBA00022475"/>
    </source>
</evidence>
<dbReference type="PANTHER" id="PTHR23501:SF197">
    <property type="entry name" value="COMD"/>
    <property type="match status" value="1"/>
</dbReference>
<dbReference type="InterPro" id="IPR020846">
    <property type="entry name" value="MFS_dom"/>
</dbReference>
<comment type="subcellular location">
    <subcellularLocation>
        <location evidence="1">Cell membrane</location>
        <topology evidence="1">Multi-pass membrane protein</topology>
    </subcellularLocation>
</comment>
<dbReference type="SUPFAM" id="SSF103473">
    <property type="entry name" value="MFS general substrate transporter"/>
    <property type="match status" value="1"/>
</dbReference>
<evidence type="ECO:0000256" key="9">
    <source>
        <dbReference type="SAM" id="Phobius"/>
    </source>
</evidence>
<dbReference type="GO" id="GO:0022857">
    <property type="term" value="F:transmembrane transporter activity"/>
    <property type="evidence" value="ECO:0007669"/>
    <property type="project" value="InterPro"/>
</dbReference>
<dbReference type="NCBIfam" id="TIGR00711">
    <property type="entry name" value="efflux_EmrB"/>
    <property type="match status" value="1"/>
</dbReference>
<feature type="transmembrane region" description="Helical" evidence="9">
    <location>
        <begin position="481"/>
        <end position="499"/>
    </location>
</feature>
<feature type="region of interest" description="Disordered" evidence="8">
    <location>
        <begin position="508"/>
        <end position="530"/>
    </location>
</feature>
<comment type="similarity">
    <text evidence="2">Belongs to the major facilitator superfamily. TCR/Tet family.</text>
</comment>
<dbReference type="RefSeq" id="WP_121191545.1">
    <property type="nucleotide sequence ID" value="NZ_RBWV01000002.1"/>
</dbReference>
<protein>
    <submittedName>
        <fullName evidence="11">EmrB/QacA subfamily drug resistance transporter</fullName>
    </submittedName>
</protein>
<sequence length="530" mass="55922">MSTQTAAPAPTATYPPQRTLYAIIGALMLGMLLAALDQTIVSTALPTIVGEFGGIDKLSWVATAYLLTSTATTPLYGKVSDMFGRKPVFQFAIVTFLLGSALAGASQNMGELIATRALQGIGAGGLMALVFAIIGDIVPPRERPKYMAPFVGVWGLASVAGPLLGGLFTEHLSWRWIFYVNLPVGAVTLVVVALVLKLPRNRQQHTIDYTGATLLVASVTSVLLYLSWAGSTYGWFAGRSVALLAAGLVLGVLFVWAETRAVEPILPLSLFKNDVVSVTSVIGFALGLAMFGSTIYIPLYLQVVNGVSPTESGLRMLPLMGGIMIASVGSGRIITRINRYKVFPVIGTAILTLGLFLLSTMESDTSGWVSGSYMFVVGFGVGLIMQVLMVAVQNAVDFSVLGVATSMSTFFRSMGGTLGIAILGAVLSSRLSSEIADRVPATELSRLGDPKQLENPAAIQALPEPAHGQVVESLVQALHSVFLWSVPVTAVAFVFALLLREVPLRGRGPVPPSDKAAEEASEIAPVFAME</sequence>
<feature type="transmembrane region" description="Helical" evidence="9">
    <location>
        <begin position="234"/>
        <end position="255"/>
    </location>
</feature>
<evidence type="ECO:0000256" key="3">
    <source>
        <dbReference type="ARBA" id="ARBA00022448"/>
    </source>
</evidence>
<proteinExistence type="inferred from homology"/>
<evidence type="ECO:0000256" key="5">
    <source>
        <dbReference type="ARBA" id="ARBA00022692"/>
    </source>
</evidence>
<dbReference type="PROSITE" id="PS50850">
    <property type="entry name" value="MFS"/>
    <property type="match status" value="1"/>
</dbReference>
<evidence type="ECO:0000256" key="6">
    <source>
        <dbReference type="ARBA" id="ARBA00022989"/>
    </source>
</evidence>
<evidence type="ECO:0000256" key="8">
    <source>
        <dbReference type="SAM" id="MobiDB-lite"/>
    </source>
</evidence>
<feature type="transmembrane region" description="Helical" evidence="9">
    <location>
        <begin position="208"/>
        <end position="228"/>
    </location>
</feature>
<feature type="transmembrane region" description="Helical" evidence="9">
    <location>
        <begin position="117"/>
        <end position="134"/>
    </location>
</feature>
<evidence type="ECO:0000256" key="2">
    <source>
        <dbReference type="ARBA" id="ARBA00007520"/>
    </source>
</evidence>
<dbReference type="PANTHER" id="PTHR23501">
    <property type="entry name" value="MAJOR FACILITATOR SUPERFAMILY"/>
    <property type="match status" value="1"/>
</dbReference>
<keyword evidence="5 9" id="KW-0812">Transmembrane</keyword>
<keyword evidence="12" id="KW-1185">Reference proteome</keyword>
<feature type="domain" description="Major facilitator superfamily (MFS) profile" evidence="10">
    <location>
        <begin position="23"/>
        <end position="504"/>
    </location>
</feature>
<feature type="transmembrane region" description="Helical" evidence="9">
    <location>
        <begin position="58"/>
        <end position="76"/>
    </location>
</feature>
<gene>
    <name evidence="11" type="ORF">CLV35_0173</name>
</gene>
<dbReference type="InterPro" id="IPR036259">
    <property type="entry name" value="MFS_trans_sf"/>
</dbReference>
<keyword evidence="6 9" id="KW-1133">Transmembrane helix</keyword>
<dbReference type="EMBL" id="RBWV01000002">
    <property type="protein sequence ID" value="RKS80707.1"/>
    <property type="molecule type" value="Genomic_DNA"/>
</dbReference>
<feature type="transmembrane region" description="Helical" evidence="9">
    <location>
        <begin position="317"/>
        <end position="335"/>
    </location>
</feature>
<dbReference type="InterPro" id="IPR004638">
    <property type="entry name" value="EmrB-like"/>
</dbReference>
<keyword evidence="4" id="KW-1003">Cell membrane</keyword>
<name>A0A420XVA8_9ACTN</name>
<dbReference type="Gene3D" id="1.20.1250.20">
    <property type="entry name" value="MFS general substrate transporter like domains"/>
    <property type="match status" value="1"/>
</dbReference>
<feature type="transmembrane region" description="Helical" evidence="9">
    <location>
        <begin position="146"/>
        <end position="164"/>
    </location>
</feature>
<dbReference type="Pfam" id="PF07690">
    <property type="entry name" value="MFS_1"/>
    <property type="match status" value="1"/>
</dbReference>
<evidence type="ECO:0000313" key="11">
    <source>
        <dbReference type="EMBL" id="RKS80707.1"/>
    </source>
</evidence>
<feature type="transmembrane region" description="Helical" evidence="9">
    <location>
        <begin position="413"/>
        <end position="431"/>
    </location>
</feature>
<dbReference type="Proteomes" id="UP000281955">
    <property type="component" value="Unassembled WGS sequence"/>
</dbReference>
<feature type="transmembrane region" description="Helical" evidence="9">
    <location>
        <begin position="275"/>
        <end position="297"/>
    </location>
</feature>